<accession>A0A5K7ZC51</accession>
<keyword evidence="7" id="KW-0863">Zinc-finger</keyword>
<dbReference type="AlphaFoldDB" id="A0A5K7ZC51"/>
<dbReference type="PANTHER" id="PTHR30313">
    <property type="entry name" value="DNA PRIMASE"/>
    <property type="match status" value="1"/>
</dbReference>
<dbReference type="PANTHER" id="PTHR30313:SF2">
    <property type="entry name" value="DNA PRIMASE"/>
    <property type="match status" value="1"/>
</dbReference>
<evidence type="ECO:0000313" key="11">
    <source>
        <dbReference type="EMBL" id="BBO79738.1"/>
    </source>
</evidence>
<dbReference type="GO" id="GO:0003899">
    <property type="term" value="F:DNA-directed RNA polymerase activity"/>
    <property type="evidence" value="ECO:0007669"/>
    <property type="project" value="InterPro"/>
</dbReference>
<dbReference type="Pfam" id="PF08275">
    <property type="entry name" value="DNAG_N"/>
    <property type="match status" value="1"/>
</dbReference>
<dbReference type="Gene3D" id="3.90.580.10">
    <property type="entry name" value="Zinc finger, CHC2-type domain"/>
    <property type="match status" value="1"/>
</dbReference>
<evidence type="ECO:0000256" key="2">
    <source>
        <dbReference type="ARBA" id="ARBA00022515"/>
    </source>
</evidence>
<keyword evidence="6" id="KW-0479">Metal-binding</keyword>
<dbReference type="GO" id="GO:0008270">
    <property type="term" value="F:zinc ion binding"/>
    <property type="evidence" value="ECO:0007669"/>
    <property type="project" value="UniProtKB-KW"/>
</dbReference>
<dbReference type="GO" id="GO:0006269">
    <property type="term" value="P:DNA replication, synthesis of primer"/>
    <property type="evidence" value="ECO:0007669"/>
    <property type="project" value="UniProtKB-KW"/>
</dbReference>
<dbReference type="InterPro" id="IPR002694">
    <property type="entry name" value="Znf_CHC2"/>
</dbReference>
<evidence type="ECO:0000256" key="7">
    <source>
        <dbReference type="ARBA" id="ARBA00022771"/>
    </source>
</evidence>
<evidence type="ECO:0000256" key="3">
    <source>
        <dbReference type="ARBA" id="ARBA00022679"/>
    </source>
</evidence>
<dbReference type="InterPro" id="IPR037068">
    <property type="entry name" value="DNA_primase_core_N_sf"/>
</dbReference>
<dbReference type="InterPro" id="IPR036977">
    <property type="entry name" value="DNA_primase_Znf_CHC2"/>
</dbReference>
<dbReference type="SUPFAM" id="SSF56731">
    <property type="entry name" value="DNA primase core"/>
    <property type="match status" value="1"/>
</dbReference>
<dbReference type="Gene3D" id="3.90.980.10">
    <property type="entry name" value="DNA primase, catalytic core, N-terminal domain"/>
    <property type="match status" value="1"/>
</dbReference>
<dbReference type="SMART" id="SM00493">
    <property type="entry name" value="TOPRIM"/>
    <property type="match status" value="1"/>
</dbReference>
<name>A0A5K7ZC51_9BACT</name>
<dbReference type="GO" id="GO:0000428">
    <property type="term" value="C:DNA-directed RNA polymerase complex"/>
    <property type="evidence" value="ECO:0007669"/>
    <property type="project" value="UniProtKB-KW"/>
</dbReference>
<dbReference type="SUPFAM" id="SSF57783">
    <property type="entry name" value="Zinc beta-ribbon"/>
    <property type="match status" value="1"/>
</dbReference>
<feature type="domain" description="Toprim" evidence="10">
    <location>
        <begin position="327"/>
        <end position="410"/>
    </location>
</feature>
<dbReference type="InterPro" id="IPR034154">
    <property type="entry name" value="TOPRIM_DnaG/twinkle"/>
</dbReference>
<evidence type="ECO:0000256" key="9">
    <source>
        <dbReference type="ARBA" id="ARBA00023163"/>
    </source>
</evidence>
<sequence length="616" mass="70835">MTQPPLIPDYPTMPTHNDIKTAAYLDPMIHYAETHLGIRFRQTGDHKYSAFCPFHADTKDSFRLYVDGNNVVRFHCFGACGGDWDIYDVIMLREKCSFREAQRIWADYLGIKDVEFHSGRSQNIPEPDAEPEPDDSVEFLEPVEPTDQIKATLAEAAGFYNELLLSDPEKHSKVLTYLARRGLESPIIERFQIGYSPAYIDKDYLGRALIRGFMDRFDADYQTFQRFQDACLVRLLNDESSRAYGYYLQQIDFTTRSPFTRNYGDYFAGRIVFPIRNTRGEVIGMIGRRPDNRGVRWLKQQAGEGAITTKSWLYGIDKAYRFIKQYRTVILVEGIFDYFAIYRLLQDQGRPVVVSTLGSYLSAEAMVIFKQLGVEHFIVAYDWDEAGRKGIKQIAAEVGGTVYYLGGMQPEQDPAEKLKAVVGSISGFSLRHLMDSAKQHQPATDKPIHMSFISCGPPDKREMIFSPDEAEAPAWWPKEASPTEFYYRVADFLPLLSYDHGNKAMLDQTINEITGRLEARPTEPPADPFFTIPVNFLRTEGYTDLGPALILWLRLVIEQQTKKRRVRQTDSTLAEWLGTSRRTITTYKRMLQDLEYLNINTSVRPQRLSVRYFPKH</sequence>
<evidence type="ECO:0000256" key="6">
    <source>
        <dbReference type="ARBA" id="ARBA00022723"/>
    </source>
</evidence>
<dbReference type="SMART" id="SM00400">
    <property type="entry name" value="ZnF_CHCC"/>
    <property type="match status" value="1"/>
</dbReference>
<dbReference type="InterPro" id="IPR050219">
    <property type="entry name" value="DnaG_primase"/>
</dbReference>
<keyword evidence="1" id="KW-0240">DNA-directed RNA polymerase</keyword>
<keyword evidence="8" id="KW-0862">Zinc</keyword>
<protein>
    <recommendedName>
        <fullName evidence="10">Toprim domain-containing protein</fullName>
    </recommendedName>
</protein>
<evidence type="ECO:0000259" key="10">
    <source>
        <dbReference type="PROSITE" id="PS50880"/>
    </source>
</evidence>
<evidence type="ECO:0000256" key="5">
    <source>
        <dbReference type="ARBA" id="ARBA00022705"/>
    </source>
</evidence>
<keyword evidence="5" id="KW-0235">DNA replication</keyword>
<evidence type="ECO:0000256" key="4">
    <source>
        <dbReference type="ARBA" id="ARBA00022695"/>
    </source>
</evidence>
<dbReference type="InterPro" id="IPR006171">
    <property type="entry name" value="TOPRIM_dom"/>
</dbReference>
<evidence type="ECO:0000256" key="8">
    <source>
        <dbReference type="ARBA" id="ARBA00022833"/>
    </source>
</evidence>
<dbReference type="Pfam" id="PF13155">
    <property type="entry name" value="Toprim_2"/>
    <property type="match status" value="1"/>
</dbReference>
<dbReference type="Gene3D" id="3.40.1360.10">
    <property type="match status" value="1"/>
</dbReference>
<organism evidence="11 12">
    <name type="scientific">Desulfosarcina ovata subsp. sediminis</name>
    <dbReference type="NCBI Taxonomy" id="885957"/>
    <lineage>
        <taxon>Bacteria</taxon>
        <taxon>Pseudomonadati</taxon>
        <taxon>Thermodesulfobacteriota</taxon>
        <taxon>Desulfobacteria</taxon>
        <taxon>Desulfobacterales</taxon>
        <taxon>Desulfosarcinaceae</taxon>
        <taxon>Desulfosarcina</taxon>
    </lineage>
</organism>
<dbReference type="RefSeq" id="WP_155320862.1">
    <property type="nucleotide sequence ID" value="NZ_AP021876.1"/>
</dbReference>
<dbReference type="InterPro" id="IPR013264">
    <property type="entry name" value="DNAG_N"/>
</dbReference>
<dbReference type="Pfam" id="PF01807">
    <property type="entry name" value="Zn_ribbon_DnaG"/>
    <property type="match status" value="1"/>
</dbReference>
<evidence type="ECO:0000256" key="1">
    <source>
        <dbReference type="ARBA" id="ARBA00022478"/>
    </source>
</evidence>
<keyword evidence="2" id="KW-0639">Primosome</keyword>
<dbReference type="CDD" id="cd01029">
    <property type="entry name" value="TOPRIM_primases"/>
    <property type="match status" value="1"/>
</dbReference>
<dbReference type="PROSITE" id="PS50880">
    <property type="entry name" value="TOPRIM"/>
    <property type="match status" value="1"/>
</dbReference>
<dbReference type="GO" id="GO:0005737">
    <property type="term" value="C:cytoplasm"/>
    <property type="evidence" value="ECO:0007669"/>
    <property type="project" value="TreeGrafter"/>
</dbReference>
<evidence type="ECO:0000313" key="12">
    <source>
        <dbReference type="Proteomes" id="UP000425960"/>
    </source>
</evidence>
<dbReference type="Proteomes" id="UP000425960">
    <property type="component" value="Chromosome"/>
</dbReference>
<keyword evidence="4" id="KW-0548">Nucleotidyltransferase</keyword>
<dbReference type="EMBL" id="AP021876">
    <property type="protein sequence ID" value="BBO79738.1"/>
    <property type="molecule type" value="Genomic_DNA"/>
</dbReference>
<reference evidence="11 12" key="1">
    <citation type="submission" date="2019-11" db="EMBL/GenBank/DDBJ databases">
        <title>Comparative genomics of hydrocarbon-degrading Desulfosarcina strains.</title>
        <authorList>
            <person name="Watanabe M."/>
            <person name="Kojima H."/>
            <person name="Fukui M."/>
        </authorList>
    </citation>
    <scope>NUCLEOTIDE SEQUENCE [LARGE SCALE GENOMIC DNA]</scope>
    <source>
        <strain evidence="11 12">28bB2T</strain>
    </source>
</reference>
<gene>
    <name evidence="11" type="ORF">DSCO28_03040</name>
</gene>
<keyword evidence="3" id="KW-0808">Transferase</keyword>
<proteinExistence type="predicted"/>
<keyword evidence="9" id="KW-0804">Transcription</keyword>
<dbReference type="GO" id="GO:1990077">
    <property type="term" value="C:primosome complex"/>
    <property type="evidence" value="ECO:0007669"/>
    <property type="project" value="UniProtKB-KW"/>
</dbReference>
<dbReference type="GO" id="GO:0003677">
    <property type="term" value="F:DNA binding"/>
    <property type="evidence" value="ECO:0007669"/>
    <property type="project" value="InterPro"/>
</dbReference>
<dbReference type="KEGG" id="dov:DSCO28_03040"/>